<keyword evidence="2" id="KW-1003">Cell membrane</keyword>
<keyword evidence="3 6" id="KW-0812">Transmembrane</keyword>
<dbReference type="GO" id="GO:0005886">
    <property type="term" value="C:plasma membrane"/>
    <property type="evidence" value="ECO:0007669"/>
    <property type="project" value="UniProtKB-SubCell"/>
</dbReference>
<organism evidence="8 9">
    <name type="scientific">Levilactobacillus acidifarinae DSM 19394 = JCM 15949</name>
    <dbReference type="NCBI Taxonomy" id="1423715"/>
    <lineage>
        <taxon>Bacteria</taxon>
        <taxon>Bacillati</taxon>
        <taxon>Bacillota</taxon>
        <taxon>Bacilli</taxon>
        <taxon>Lactobacillales</taxon>
        <taxon>Lactobacillaceae</taxon>
        <taxon>Levilactobacillus</taxon>
    </lineage>
</organism>
<feature type="transmembrane region" description="Helical" evidence="7">
    <location>
        <begin position="57"/>
        <end position="76"/>
    </location>
</feature>
<dbReference type="PANTHER" id="PTHR30561:SF7">
    <property type="entry name" value="GUANIDINIUM EFFLUX SYSTEM SUBUNIT GDNC-RELATED"/>
    <property type="match status" value="1"/>
</dbReference>
<dbReference type="PANTHER" id="PTHR30561">
    <property type="entry name" value="SMR FAMILY PROTON-DEPENDENT DRUG EFFLUX TRANSPORTER SUGE"/>
    <property type="match status" value="1"/>
</dbReference>
<evidence type="ECO:0000313" key="9">
    <source>
        <dbReference type="Proteomes" id="UP000051955"/>
    </source>
</evidence>
<reference evidence="8 9" key="1">
    <citation type="journal article" date="2015" name="Genome Announc.">
        <title>Expanding the biotechnology potential of lactobacilli through comparative genomics of 213 strains and associated genera.</title>
        <authorList>
            <person name="Sun Z."/>
            <person name="Harris H.M."/>
            <person name="McCann A."/>
            <person name="Guo C."/>
            <person name="Argimon S."/>
            <person name="Zhang W."/>
            <person name="Yang X."/>
            <person name="Jeffery I.B."/>
            <person name="Cooney J.C."/>
            <person name="Kagawa T.F."/>
            <person name="Liu W."/>
            <person name="Song Y."/>
            <person name="Salvetti E."/>
            <person name="Wrobel A."/>
            <person name="Rasinkangas P."/>
            <person name="Parkhill J."/>
            <person name="Rea M.C."/>
            <person name="O'Sullivan O."/>
            <person name="Ritari J."/>
            <person name="Douillard F.P."/>
            <person name="Paul Ross R."/>
            <person name="Yang R."/>
            <person name="Briner A.E."/>
            <person name="Felis G.E."/>
            <person name="de Vos W.M."/>
            <person name="Barrangou R."/>
            <person name="Klaenhammer T.R."/>
            <person name="Caufield P.W."/>
            <person name="Cui Y."/>
            <person name="Zhang H."/>
            <person name="O'Toole P.W."/>
        </authorList>
    </citation>
    <scope>NUCLEOTIDE SEQUENCE [LARGE SCALE GENOMIC DNA]</scope>
    <source>
        <strain evidence="8 9">DSM 19394</strain>
    </source>
</reference>
<evidence type="ECO:0008006" key="10">
    <source>
        <dbReference type="Google" id="ProtNLM"/>
    </source>
</evidence>
<dbReference type="InterPro" id="IPR037185">
    <property type="entry name" value="EmrE-like"/>
</dbReference>
<evidence type="ECO:0000256" key="4">
    <source>
        <dbReference type="ARBA" id="ARBA00022989"/>
    </source>
</evidence>
<dbReference type="RefSeq" id="WP_057800991.1">
    <property type="nucleotide sequence ID" value="NZ_AZDV01000005.1"/>
</dbReference>
<protein>
    <recommendedName>
        <fullName evidence="10">Membrane transporter</fullName>
    </recommendedName>
</protein>
<keyword evidence="9" id="KW-1185">Reference proteome</keyword>
<feature type="transmembrane region" description="Helical" evidence="7">
    <location>
        <begin position="82"/>
        <end position="101"/>
    </location>
</feature>
<dbReference type="AlphaFoldDB" id="A0A0R1LJL3"/>
<dbReference type="Gene3D" id="1.10.3730.20">
    <property type="match status" value="1"/>
</dbReference>
<evidence type="ECO:0000313" key="8">
    <source>
        <dbReference type="EMBL" id="KRK95808.1"/>
    </source>
</evidence>
<gene>
    <name evidence="8" type="ORF">FD25_GL002264</name>
</gene>
<dbReference type="InterPro" id="IPR045324">
    <property type="entry name" value="Small_multidrug_res"/>
</dbReference>
<evidence type="ECO:0000256" key="3">
    <source>
        <dbReference type="ARBA" id="ARBA00022692"/>
    </source>
</evidence>
<sequence>MKHWLRVGLGALFEVSWVIGFKHATTLWEWGLTALAVYLSFYFLITASRHIPAGTAYAVFVGLGTLGTSAVGMLLFGEPFSWVKLGLIGLLILGIGGLQTVTTGGES</sequence>
<dbReference type="GO" id="GO:0022857">
    <property type="term" value="F:transmembrane transporter activity"/>
    <property type="evidence" value="ECO:0007669"/>
    <property type="project" value="InterPro"/>
</dbReference>
<dbReference type="Proteomes" id="UP000051955">
    <property type="component" value="Unassembled WGS sequence"/>
</dbReference>
<evidence type="ECO:0000256" key="7">
    <source>
        <dbReference type="SAM" id="Phobius"/>
    </source>
</evidence>
<proteinExistence type="inferred from homology"/>
<evidence type="ECO:0000256" key="2">
    <source>
        <dbReference type="ARBA" id="ARBA00022475"/>
    </source>
</evidence>
<dbReference type="PATRIC" id="fig|1423715.3.peg.2339"/>
<comment type="similarity">
    <text evidence="6">Belongs to the drug/metabolite transporter (DMT) superfamily. Small multidrug resistance (SMR) (TC 2.A.7.1) family.</text>
</comment>
<dbReference type="OrthoDB" id="2168659at2"/>
<evidence type="ECO:0000256" key="5">
    <source>
        <dbReference type="ARBA" id="ARBA00023136"/>
    </source>
</evidence>
<evidence type="ECO:0000256" key="1">
    <source>
        <dbReference type="ARBA" id="ARBA00004651"/>
    </source>
</evidence>
<dbReference type="EMBL" id="AZDV01000005">
    <property type="protein sequence ID" value="KRK95808.1"/>
    <property type="molecule type" value="Genomic_DNA"/>
</dbReference>
<dbReference type="SUPFAM" id="SSF103481">
    <property type="entry name" value="Multidrug resistance efflux transporter EmrE"/>
    <property type="match status" value="1"/>
</dbReference>
<name>A0A0R1LJL3_9LACO</name>
<comment type="subcellular location">
    <subcellularLocation>
        <location evidence="1 6">Cell membrane</location>
        <topology evidence="1 6">Multi-pass membrane protein</topology>
    </subcellularLocation>
</comment>
<evidence type="ECO:0000256" key="6">
    <source>
        <dbReference type="RuleBase" id="RU003942"/>
    </source>
</evidence>
<dbReference type="STRING" id="1423715.FD25_GL002264"/>
<comment type="caution">
    <text evidence="8">The sequence shown here is derived from an EMBL/GenBank/DDBJ whole genome shotgun (WGS) entry which is preliminary data.</text>
</comment>
<keyword evidence="5 7" id="KW-0472">Membrane</keyword>
<accession>A0A0R1LJL3</accession>
<dbReference type="InterPro" id="IPR000390">
    <property type="entry name" value="Small_drug/metabolite_transptr"/>
</dbReference>
<keyword evidence="4 7" id="KW-1133">Transmembrane helix</keyword>
<dbReference type="Pfam" id="PF00893">
    <property type="entry name" value="Multi_Drug_Res"/>
    <property type="match status" value="1"/>
</dbReference>
<feature type="transmembrane region" description="Helical" evidence="7">
    <location>
        <begin position="27"/>
        <end position="45"/>
    </location>
</feature>